<feature type="signal peptide" evidence="2">
    <location>
        <begin position="1"/>
        <end position="19"/>
    </location>
</feature>
<name>A0AA37TDY5_9HYPH</name>
<protein>
    <submittedName>
        <fullName evidence="3">Uncharacterized protein</fullName>
    </submittedName>
</protein>
<keyword evidence="4" id="KW-1185">Reference proteome</keyword>
<dbReference type="AlphaFoldDB" id="A0AA37TDY5"/>
<feature type="compositionally biased region" description="Basic and acidic residues" evidence="1">
    <location>
        <begin position="52"/>
        <end position="61"/>
    </location>
</feature>
<organism evidence="3 4">
    <name type="scientific">Methylobacterium tardum</name>
    <dbReference type="NCBI Taxonomy" id="374432"/>
    <lineage>
        <taxon>Bacteria</taxon>
        <taxon>Pseudomonadati</taxon>
        <taxon>Pseudomonadota</taxon>
        <taxon>Alphaproteobacteria</taxon>
        <taxon>Hyphomicrobiales</taxon>
        <taxon>Methylobacteriaceae</taxon>
        <taxon>Methylobacterium</taxon>
    </lineage>
</organism>
<evidence type="ECO:0000313" key="4">
    <source>
        <dbReference type="Proteomes" id="UP001157440"/>
    </source>
</evidence>
<evidence type="ECO:0000256" key="2">
    <source>
        <dbReference type="SAM" id="SignalP"/>
    </source>
</evidence>
<evidence type="ECO:0000313" key="3">
    <source>
        <dbReference type="EMBL" id="GLS71834.1"/>
    </source>
</evidence>
<reference evidence="4" key="1">
    <citation type="journal article" date="2019" name="Int. J. Syst. Evol. Microbiol.">
        <title>The Global Catalogue of Microorganisms (GCM) 10K type strain sequencing project: providing services to taxonomists for standard genome sequencing and annotation.</title>
        <authorList>
            <consortium name="The Broad Institute Genomics Platform"/>
            <consortium name="The Broad Institute Genome Sequencing Center for Infectious Disease"/>
            <person name="Wu L."/>
            <person name="Ma J."/>
        </authorList>
    </citation>
    <scope>NUCLEOTIDE SEQUENCE [LARGE SCALE GENOMIC DNA]</scope>
    <source>
        <strain evidence="4">NBRC 103632</strain>
    </source>
</reference>
<evidence type="ECO:0000256" key="1">
    <source>
        <dbReference type="SAM" id="MobiDB-lite"/>
    </source>
</evidence>
<dbReference type="RefSeq" id="WP_238196791.1">
    <property type="nucleotide sequence ID" value="NZ_BPQZ01000013.1"/>
</dbReference>
<dbReference type="EMBL" id="BSPL01000019">
    <property type="protein sequence ID" value="GLS71834.1"/>
    <property type="molecule type" value="Genomic_DNA"/>
</dbReference>
<gene>
    <name evidence="3" type="ORF">GCM10007890_38470</name>
</gene>
<feature type="region of interest" description="Disordered" evidence="1">
    <location>
        <begin position="47"/>
        <end position="121"/>
    </location>
</feature>
<accession>A0AA37TDY5</accession>
<sequence length="121" mass="13007">MRTLFAAAVFFGSTVGATAVESDTDYRDYFDATPAFAVPVARSNARTTYGVDTRRHDEGRGAKTSANPKPGYWNQAGGYVPPDYTTHPRVASQNDFRRPSAMASGSWGAPKAFTGALGTHR</sequence>
<proteinExistence type="predicted"/>
<comment type="caution">
    <text evidence="3">The sequence shown here is derived from an EMBL/GenBank/DDBJ whole genome shotgun (WGS) entry which is preliminary data.</text>
</comment>
<keyword evidence="2" id="KW-0732">Signal</keyword>
<feature type="chain" id="PRO_5041229763" evidence="2">
    <location>
        <begin position="20"/>
        <end position="121"/>
    </location>
</feature>
<dbReference type="Proteomes" id="UP001157440">
    <property type="component" value="Unassembled WGS sequence"/>
</dbReference>